<dbReference type="SUPFAM" id="SSF51556">
    <property type="entry name" value="Metallo-dependent hydrolases"/>
    <property type="match status" value="1"/>
</dbReference>
<dbReference type="GO" id="GO:0016814">
    <property type="term" value="F:hydrolase activity, acting on carbon-nitrogen (but not peptide) bonds, in cyclic amidines"/>
    <property type="evidence" value="ECO:0007669"/>
    <property type="project" value="UniProtKB-ARBA"/>
</dbReference>
<evidence type="ECO:0000259" key="4">
    <source>
        <dbReference type="Pfam" id="PF01979"/>
    </source>
</evidence>
<dbReference type="SUPFAM" id="SSF51338">
    <property type="entry name" value="Composite domain of metallo-dependent hydrolases"/>
    <property type="match status" value="1"/>
</dbReference>
<evidence type="ECO:0000256" key="1">
    <source>
        <dbReference type="ARBA" id="ARBA00022723"/>
    </source>
</evidence>
<keyword evidence="3" id="KW-0862">Zinc</keyword>
<dbReference type="EMBL" id="CAEZXR010000126">
    <property type="protein sequence ID" value="CAB4706092.1"/>
    <property type="molecule type" value="Genomic_DNA"/>
</dbReference>
<dbReference type="Gene3D" id="3.20.20.140">
    <property type="entry name" value="Metal-dependent hydrolases"/>
    <property type="match status" value="1"/>
</dbReference>
<dbReference type="FunFam" id="3.20.20.140:FF:000014">
    <property type="entry name" value="5-methylthioadenosine/S-adenosylhomocysteine deaminase"/>
    <property type="match status" value="1"/>
</dbReference>
<sequence length="435" mass="46366">MSAAVRTVFRGARWPGDVAIADGLIVATGSVPAEEGDVVVDCSGDVLTPGLVNTHHHFYQWLTRGWAFDCSLFGWLETLYPVWARLRPEDVEAAASVALAELALSGCTTAADHHYLVPGGDDSVFDAIAAAARRIGIRTHIARGSMDLGQSRGGLPPDTVVEDLDAILASTQEVHGRLHDGEMIFVTSAPCSPFSVTPELMRESALLARRLGIRLHTHLAETLDEERDSIARFGKRPLALLDDLGWIDSDVWVAHGIHFDDAEVARLGESRTGVAHCPSSNCRLGSGIARVRDLVAAGAPVGLGVDGVASNEIGTLMPEMRQALFLARQRDLSPEAFLPIDALSLATAGGAACLGRSDIGALTPGLKADLVVWPGDDIADVLDPLAGLVLGPERRARHVLVGGEYVVRDGQLLGADLPTLRADLTKRARRLWPDQ</sequence>
<dbReference type="InterPro" id="IPR011059">
    <property type="entry name" value="Metal-dep_hydrolase_composite"/>
</dbReference>
<evidence type="ECO:0000313" key="5">
    <source>
        <dbReference type="EMBL" id="CAB4706092.1"/>
    </source>
</evidence>
<dbReference type="Gene3D" id="2.30.40.10">
    <property type="entry name" value="Urease, subunit C, domain 1"/>
    <property type="match status" value="1"/>
</dbReference>
<dbReference type="InterPro" id="IPR032466">
    <property type="entry name" value="Metal_Hydrolase"/>
</dbReference>
<accession>A0A6J6Q6G6</accession>
<dbReference type="AlphaFoldDB" id="A0A6J6Q6G6"/>
<reference evidence="5" key="1">
    <citation type="submission" date="2020-05" db="EMBL/GenBank/DDBJ databases">
        <authorList>
            <person name="Chiriac C."/>
            <person name="Salcher M."/>
            <person name="Ghai R."/>
            <person name="Kavagutti S V."/>
        </authorList>
    </citation>
    <scope>NUCLEOTIDE SEQUENCE</scope>
</reference>
<proteinExistence type="predicted"/>
<dbReference type="PANTHER" id="PTHR43794">
    <property type="entry name" value="AMINOHYDROLASE SSNA-RELATED"/>
    <property type="match status" value="1"/>
</dbReference>
<evidence type="ECO:0000256" key="3">
    <source>
        <dbReference type="ARBA" id="ARBA00022833"/>
    </source>
</evidence>
<dbReference type="InterPro" id="IPR006680">
    <property type="entry name" value="Amidohydro-rel"/>
</dbReference>
<evidence type="ECO:0000256" key="2">
    <source>
        <dbReference type="ARBA" id="ARBA00022801"/>
    </source>
</evidence>
<dbReference type="GO" id="GO:0019239">
    <property type="term" value="F:deaminase activity"/>
    <property type="evidence" value="ECO:0007669"/>
    <property type="project" value="UniProtKB-ARBA"/>
</dbReference>
<dbReference type="GO" id="GO:0046872">
    <property type="term" value="F:metal ion binding"/>
    <property type="evidence" value="ECO:0007669"/>
    <property type="project" value="UniProtKB-KW"/>
</dbReference>
<gene>
    <name evidence="5" type="ORF">UFOPK2579_01190</name>
</gene>
<name>A0A6J6Q6G6_9ZZZZ</name>
<dbReference type="PANTHER" id="PTHR43794:SF11">
    <property type="entry name" value="AMIDOHYDROLASE-RELATED DOMAIN-CONTAINING PROTEIN"/>
    <property type="match status" value="1"/>
</dbReference>
<keyword evidence="2" id="KW-0378">Hydrolase</keyword>
<dbReference type="InterPro" id="IPR050287">
    <property type="entry name" value="MTA/SAH_deaminase"/>
</dbReference>
<organism evidence="5">
    <name type="scientific">freshwater metagenome</name>
    <dbReference type="NCBI Taxonomy" id="449393"/>
    <lineage>
        <taxon>unclassified sequences</taxon>
        <taxon>metagenomes</taxon>
        <taxon>ecological metagenomes</taxon>
    </lineage>
</organism>
<dbReference type="CDD" id="cd01298">
    <property type="entry name" value="ATZ_TRZ_like"/>
    <property type="match status" value="1"/>
</dbReference>
<keyword evidence="1" id="KW-0479">Metal-binding</keyword>
<feature type="domain" description="Amidohydrolase-related" evidence="4">
    <location>
        <begin position="46"/>
        <end position="382"/>
    </location>
</feature>
<dbReference type="NCBIfam" id="NF006055">
    <property type="entry name" value="PRK08203.1"/>
    <property type="match status" value="1"/>
</dbReference>
<dbReference type="Pfam" id="PF01979">
    <property type="entry name" value="Amidohydro_1"/>
    <property type="match status" value="1"/>
</dbReference>
<protein>
    <submittedName>
        <fullName evidence="5">Unannotated protein</fullName>
    </submittedName>
</protein>